<comment type="caution">
    <text evidence="1">The sequence shown here is derived from an EMBL/GenBank/DDBJ whole genome shotgun (WGS) entry which is preliminary data.</text>
</comment>
<dbReference type="EMBL" id="AWUW01000146">
    <property type="protein sequence ID" value="ERJ63892.1"/>
    <property type="molecule type" value="Genomic_DNA"/>
</dbReference>
<accession>A0A0E2LMT2</accession>
<evidence type="ECO:0000313" key="1">
    <source>
        <dbReference type="EMBL" id="ERJ63892.1"/>
    </source>
</evidence>
<proteinExistence type="predicted"/>
<reference evidence="1 2" key="1">
    <citation type="submission" date="2013-06" db="EMBL/GenBank/DDBJ databases">
        <authorList>
            <person name="Weinstock G."/>
            <person name="Sodergren E."/>
            <person name="Lobos E.A."/>
            <person name="Fulton L."/>
            <person name="Fulton R."/>
            <person name="Courtney L."/>
            <person name="Fronick C."/>
            <person name="O'Laughlin M."/>
            <person name="Godfrey J."/>
            <person name="Wilson R.M."/>
            <person name="Miner T."/>
            <person name="Farmer C."/>
            <person name="Delehaunty K."/>
            <person name="Cordes M."/>
            <person name="Minx P."/>
            <person name="Tomlinson C."/>
            <person name="Chen J."/>
            <person name="Wollam A."/>
            <person name="Pepin K.H."/>
            <person name="Bhonagiri V."/>
            <person name="Zhang X."/>
            <person name="Warren W."/>
            <person name="Mitreva M."/>
            <person name="Mardis E.R."/>
            <person name="Wilson R.K."/>
        </authorList>
    </citation>
    <scope>NUCLEOTIDE SEQUENCE [LARGE SCALE GENOMIC DNA]</scope>
    <source>
        <strain evidence="1 2">F0570</strain>
    </source>
</reference>
<protein>
    <submittedName>
        <fullName evidence="1">Uncharacterized protein</fullName>
    </submittedName>
</protein>
<organism evidence="1 2">
    <name type="scientific">Porphyromonas gingivalis F0570</name>
    <dbReference type="NCBI Taxonomy" id="1227271"/>
    <lineage>
        <taxon>Bacteria</taxon>
        <taxon>Pseudomonadati</taxon>
        <taxon>Bacteroidota</taxon>
        <taxon>Bacteroidia</taxon>
        <taxon>Bacteroidales</taxon>
        <taxon>Porphyromonadaceae</taxon>
        <taxon>Porphyromonas</taxon>
    </lineage>
</organism>
<dbReference type="Proteomes" id="UP000016630">
    <property type="component" value="Unassembled WGS sequence"/>
</dbReference>
<dbReference type="AlphaFoldDB" id="A0A0E2LMT2"/>
<name>A0A0E2LMT2_PORGN</name>
<gene>
    <name evidence="1" type="ORF">HMPREF1555_02166</name>
</gene>
<sequence>MKRLTQTDPFKIVSSESSSASEIREATDELIEMILELSNSATDDTTLFRIMNYTRFILQTLQKKSLCKFFYPTLLFRARSSAFH</sequence>
<evidence type="ECO:0000313" key="2">
    <source>
        <dbReference type="Proteomes" id="UP000016630"/>
    </source>
</evidence>
<dbReference type="HOGENOM" id="CLU_189165_1_0_10"/>